<evidence type="ECO:0000313" key="2">
    <source>
        <dbReference type="Proteomes" id="UP000077202"/>
    </source>
</evidence>
<name>A0A176W3E8_MARPO</name>
<gene>
    <name evidence="1" type="ORF">AXG93_1927s1030</name>
</gene>
<dbReference type="Proteomes" id="UP000077202">
    <property type="component" value="Unassembled WGS sequence"/>
</dbReference>
<dbReference type="EMBL" id="LVLJ01001863">
    <property type="protein sequence ID" value="OAE27549.1"/>
    <property type="molecule type" value="Genomic_DNA"/>
</dbReference>
<keyword evidence="2" id="KW-1185">Reference proteome</keyword>
<dbReference type="AlphaFoldDB" id="A0A176W3E8"/>
<reference evidence="1" key="1">
    <citation type="submission" date="2016-03" db="EMBL/GenBank/DDBJ databases">
        <title>Mechanisms controlling the formation of the plant cell surface in tip-growing cells are functionally conserved among land plants.</title>
        <authorList>
            <person name="Honkanen S."/>
            <person name="Jones V.A."/>
            <person name="Morieri G."/>
            <person name="Champion C."/>
            <person name="Hetherington A.J."/>
            <person name="Kelly S."/>
            <person name="Saint-Marcoux D."/>
            <person name="Proust H."/>
            <person name="Prescott H."/>
            <person name="Dolan L."/>
        </authorList>
    </citation>
    <scope>NUCLEOTIDE SEQUENCE [LARGE SCALE GENOMIC DNA]</scope>
    <source>
        <tissue evidence="1">Whole gametophyte</tissue>
    </source>
</reference>
<proteinExistence type="predicted"/>
<evidence type="ECO:0000313" key="1">
    <source>
        <dbReference type="EMBL" id="OAE27549.1"/>
    </source>
</evidence>
<accession>A0A176W3E8</accession>
<protein>
    <submittedName>
        <fullName evidence="1">Uncharacterized protein</fullName>
    </submittedName>
</protein>
<comment type="caution">
    <text evidence="1">The sequence shown here is derived from an EMBL/GenBank/DDBJ whole genome shotgun (WGS) entry which is preliminary data.</text>
</comment>
<sequence length="190" mass="20652">MTSKDVDMGENDIYDVDYDELALGPSKRRRRGSGSFNLSFTTCATTTTTEPEDVLQCPSPGCCPCNSDSVMGDKSSKSTCTLRFQCRVPGVKLRDPQGSMDKSIGRALSLCHRYGAEIQLGSAYDGASATEEVTGVTYIPTEPMEVIVPVGVIICRHRFNAYDSLQALSVIYLPSLVLPSPMNPMDPFSF</sequence>
<organism evidence="1 2">
    <name type="scientific">Marchantia polymorpha subsp. ruderalis</name>
    <dbReference type="NCBI Taxonomy" id="1480154"/>
    <lineage>
        <taxon>Eukaryota</taxon>
        <taxon>Viridiplantae</taxon>
        <taxon>Streptophyta</taxon>
        <taxon>Embryophyta</taxon>
        <taxon>Marchantiophyta</taxon>
        <taxon>Marchantiopsida</taxon>
        <taxon>Marchantiidae</taxon>
        <taxon>Marchantiales</taxon>
        <taxon>Marchantiaceae</taxon>
        <taxon>Marchantia</taxon>
    </lineage>
</organism>